<dbReference type="OrthoDB" id="297496at2759"/>
<feature type="transmembrane region" description="Helical" evidence="8">
    <location>
        <begin position="111"/>
        <end position="130"/>
    </location>
</feature>
<comment type="subcellular location">
    <subcellularLocation>
        <location evidence="1">Membrane</location>
        <topology evidence="1">Multi-pass membrane protein</topology>
    </subcellularLocation>
</comment>
<dbReference type="InterPro" id="IPR003280">
    <property type="entry name" value="2pore_dom_K_chnl"/>
</dbReference>
<reference evidence="10 11" key="2">
    <citation type="journal article" date="2019" name="G3 (Bethesda)">
        <title>Hybrid Assembly of the Genome of the Entomopathogenic Nematode Steinernema carpocapsae Identifies the X-Chromosome.</title>
        <authorList>
            <person name="Serra L."/>
            <person name="Macchietto M."/>
            <person name="Macias-Munoz A."/>
            <person name="McGill C.J."/>
            <person name="Rodriguez I.M."/>
            <person name="Rodriguez B."/>
            <person name="Murad R."/>
            <person name="Mortazavi A."/>
        </authorList>
    </citation>
    <scope>NUCLEOTIDE SEQUENCE [LARGE SCALE GENOMIC DNA]</scope>
    <source>
        <strain evidence="10 11">ALL</strain>
    </source>
</reference>
<protein>
    <recommendedName>
        <fullName evidence="9">Potassium channel domain-containing protein</fullName>
    </recommendedName>
</protein>
<dbReference type="AlphaFoldDB" id="A0A4U8UTG2"/>
<dbReference type="Pfam" id="PF07885">
    <property type="entry name" value="Ion_trans_2"/>
    <property type="match status" value="1"/>
</dbReference>
<organism evidence="10 11">
    <name type="scientific">Steinernema carpocapsae</name>
    <name type="common">Entomopathogenic nematode</name>
    <dbReference type="NCBI Taxonomy" id="34508"/>
    <lineage>
        <taxon>Eukaryota</taxon>
        <taxon>Metazoa</taxon>
        <taxon>Ecdysozoa</taxon>
        <taxon>Nematoda</taxon>
        <taxon>Chromadorea</taxon>
        <taxon>Rhabditida</taxon>
        <taxon>Tylenchina</taxon>
        <taxon>Panagrolaimomorpha</taxon>
        <taxon>Strongyloidoidea</taxon>
        <taxon>Steinernematidae</taxon>
        <taxon>Steinernema</taxon>
    </lineage>
</organism>
<comment type="caution">
    <text evidence="10">The sequence shown here is derived from an EMBL/GenBank/DDBJ whole genome shotgun (WGS) entry which is preliminary data.</text>
</comment>
<evidence type="ECO:0000256" key="6">
    <source>
        <dbReference type="ARBA" id="ARBA00023136"/>
    </source>
</evidence>
<dbReference type="GO" id="GO:0015271">
    <property type="term" value="F:outward rectifier potassium channel activity"/>
    <property type="evidence" value="ECO:0007669"/>
    <property type="project" value="TreeGrafter"/>
</dbReference>
<keyword evidence="5" id="KW-0406">Ion transport</keyword>
<evidence type="ECO:0000256" key="5">
    <source>
        <dbReference type="ARBA" id="ARBA00023065"/>
    </source>
</evidence>
<dbReference type="SUPFAM" id="SSF81324">
    <property type="entry name" value="Voltage-gated potassium channels"/>
    <property type="match status" value="1"/>
</dbReference>
<dbReference type="Proteomes" id="UP000298663">
    <property type="component" value="Unassembled WGS sequence"/>
</dbReference>
<feature type="transmembrane region" description="Helical" evidence="8">
    <location>
        <begin position="220"/>
        <end position="238"/>
    </location>
</feature>
<evidence type="ECO:0000256" key="3">
    <source>
        <dbReference type="ARBA" id="ARBA00022692"/>
    </source>
</evidence>
<keyword evidence="7" id="KW-0407">Ion channel</keyword>
<keyword evidence="11" id="KW-1185">Reference proteome</keyword>
<dbReference type="Gene3D" id="1.10.287.70">
    <property type="match status" value="1"/>
</dbReference>
<dbReference type="GO" id="GO:0005886">
    <property type="term" value="C:plasma membrane"/>
    <property type="evidence" value="ECO:0007669"/>
    <property type="project" value="TreeGrafter"/>
</dbReference>
<keyword evidence="4 8" id="KW-1133">Transmembrane helix</keyword>
<dbReference type="GO" id="GO:0022841">
    <property type="term" value="F:potassium ion leak channel activity"/>
    <property type="evidence" value="ECO:0007669"/>
    <property type="project" value="TreeGrafter"/>
</dbReference>
<accession>A0A4U8UTG2</accession>
<evidence type="ECO:0000256" key="4">
    <source>
        <dbReference type="ARBA" id="ARBA00022989"/>
    </source>
</evidence>
<dbReference type="GO" id="GO:0030322">
    <property type="term" value="P:stabilization of membrane potential"/>
    <property type="evidence" value="ECO:0007669"/>
    <property type="project" value="TreeGrafter"/>
</dbReference>
<evidence type="ECO:0000256" key="2">
    <source>
        <dbReference type="ARBA" id="ARBA00022448"/>
    </source>
</evidence>
<evidence type="ECO:0000256" key="7">
    <source>
        <dbReference type="ARBA" id="ARBA00023303"/>
    </source>
</evidence>
<proteinExistence type="predicted"/>
<feature type="transmembrane region" description="Helical" evidence="8">
    <location>
        <begin position="169"/>
        <end position="187"/>
    </location>
</feature>
<feature type="transmembrane region" description="Helical" evidence="8">
    <location>
        <begin position="16"/>
        <end position="37"/>
    </location>
</feature>
<evidence type="ECO:0000256" key="1">
    <source>
        <dbReference type="ARBA" id="ARBA00004141"/>
    </source>
</evidence>
<evidence type="ECO:0000313" key="10">
    <source>
        <dbReference type="EMBL" id="TMS36164.1"/>
    </source>
</evidence>
<keyword evidence="2" id="KW-0813">Transport</keyword>
<keyword evidence="3 8" id="KW-0812">Transmembrane</keyword>
<evidence type="ECO:0000256" key="8">
    <source>
        <dbReference type="SAM" id="Phobius"/>
    </source>
</evidence>
<feature type="transmembrane region" description="Helical" evidence="8">
    <location>
        <begin position="136"/>
        <end position="157"/>
    </location>
</feature>
<gene>
    <name evidence="10" type="ORF">L596_003401</name>
</gene>
<sequence>MGYVAQPRLELALRRATFYLIAVVGYLLFGAFVFHALPRSGNRIKSFDEKTSRLDAERAELLNVLRAETLTKGEHEWSEMANLKMDMYERSFVQFEKSKFRAKKVRSVSESFFYSFTLITTIGAVDTYGMSFEMKLFSMFYAVFGVPLTLLYLSQCAKLIASLISEKNILTATAIVILLIAIFYDIFEQGSDDTPFVDAILSAFLITTTIGEVGHPVRGWFVYTVALVSLALCSFAFVQIQNEIERRLQTYELVFSQYLAVLERWLVRDTNEDRIIEEDEEDDESEYTLESGN</sequence>
<dbReference type="PANTHER" id="PTHR11003:SF150">
    <property type="entry name" value="PROTEIN CBG08159"/>
    <property type="match status" value="1"/>
</dbReference>
<dbReference type="InterPro" id="IPR013099">
    <property type="entry name" value="K_chnl_dom"/>
</dbReference>
<dbReference type="PANTHER" id="PTHR11003">
    <property type="entry name" value="POTASSIUM CHANNEL, SUBFAMILY K"/>
    <property type="match status" value="1"/>
</dbReference>
<evidence type="ECO:0000313" key="11">
    <source>
        <dbReference type="Proteomes" id="UP000298663"/>
    </source>
</evidence>
<dbReference type="EMBL" id="AZBU02000001">
    <property type="protein sequence ID" value="TMS36164.1"/>
    <property type="molecule type" value="Genomic_DNA"/>
</dbReference>
<reference evidence="10 11" key="1">
    <citation type="journal article" date="2015" name="Genome Biol.">
        <title>Comparative genomics of Steinernema reveals deeply conserved gene regulatory networks.</title>
        <authorList>
            <person name="Dillman A.R."/>
            <person name="Macchietto M."/>
            <person name="Porter C.F."/>
            <person name="Rogers A."/>
            <person name="Williams B."/>
            <person name="Antoshechkin I."/>
            <person name="Lee M.M."/>
            <person name="Goodwin Z."/>
            <person name="Lu X."/>
            <person name="Lewis E.E."/>
            <person name="Goodrich-Blair H."/>
            <person name="Stock S.P."/>
            <person name="Adams B.J."/>
            <person name="Sternberg P.W."/>
            <person name="Mortazavi A."/>
        </authorList>
    </citation>
    <scope>NUCLEOTIDE SEQUENCE [LARGE SCALE GENOMIC DNA]</scope>
    <source>
        <strain evidence="10 11">ALL</strain>
    </source>
</reference>
<feature type="domain" description="Potassium channel" evidence="9">
    <location>
        <begin position="106"/>
        <end position="160"/>
    </location>
</feature>
<evidence type="ECO:0000259" key="9">
    <source>
        <dbReference type="Pfam" id="PF07885"/>
    </source>
</evidence>
<keyword evidence="6 8" id="KW-0472">Membrane</keyword>
<name>A0A4U8UTG2_STECR</name>